<evidence type="ECO:0000313" key="3">
    <source>
        <dbReference type="EMBL" id="AGT43640.1"/>
    </source>
</evidence>
<dbReference type="SUPFAM" id="SSF53807">
    <property type="entry name" value="Helical backbone' metal receptor"/>
    <property type="match status" value="1"/>
</dbReference>
<reference evidence="3 4" key="1">
    <citation type="journal article" date="2013" name="PLoS ONE">
        <title>Genome-Wide Relatedness of Treponema pedis, from Gingiva and Necrotic Skin Lesions of Pigs, with the Human Oral Pathogen Treponema denticola.</title>
        <authorList>
            <person name="Svartstrom O."/>
            <person name="Mushtaq M."/>
            <person name="Pringle M."/>
            <person name="Segerman B."/>
        </authorList>
    </citation>
    <scope>NUCLEOTIDE SEQUENCE [LARGE SCALE GENOMIC DNA]</scope>
    <source>
        <strain evidence="3">T A4</strain>
    </source>
</reference>
<dbReference type="OrthoDB" id="9787772at2"/>
<accession>S5ZU07</accession>
<gene>
    <name evidence="3" type="ORF">TPE_1145</name>
</gene>
<sequence length="313" mass="34023">MKNLKKILFVAVMFAVTTVAVFARGAKESADVTSVIDLSKDRAGNEITLPAKIEKIISMAPSTTEILIDLGLADKIIAADTNTQKDGLLKQDIPYFNMMTPDTEKLIALHADAVFTSGMSRAKGNDPFASVRAAGICVIEIPSSSSIAAIYTDIAFIASVVKAEAQGAKIIANMKKEIETIKNTAAKIPADKKKTVYFEIGAAPHMYSLGTDTFIHEMIEIIGAKNILAEQKSWVSVSDETVLSKDPDIILTNVSYLPNPVEEIMGRAGWQTLKAVKEKQVFRIDNNSSSRPNQNIIKALNQMAKAVYPEVFK</sequence>
<evidence type="ECO:0000256" key="1">
    <source>
        <dbReference type="SAM" id="SignalP"/>
    </source>
</evidence>
<dbReference type="KEGG" id="tped:TPE_1145"/>
<keyword evidence="4" id="KW-1185">Reference proteome</keyword>
<name>S5ZU07_9SPIR</name>
<organism evidence="3 4">
    <name type="scientific">Treponema pedis str. T A4</name>
    <dbReference type="NCBI Taxonomy" id="1291379"/>
    <lineage>
        <taxon>Bacteria</taxon>
        <taxon>Pseudomonadati</taxon>
        <taxon>Spirochaetota</taxon>
        <taxon>Spirochaetia</taxon>
        <taxon>Spirochaetales</taxon>
        <taxon>Treponemataceae</taxon>
        <taxon>Treponema</taxon>
    </lineage>
</organism>
<dbReference type="RefSeq" id="WP_020964940.1">
    <property type="nucleotide sequence ID" value="NC_022097.1"/>
</dbReference>
<dbReference type="PROSITE" id="PS50983">
    <property type="entry name" value="FE_B12_PBP"/>
    <property type="match status" value="1"/>
</dbReference>
<keyword evidence="1" id="KW-0732">Signal</keyword>
<feature type="signal peptide" evidence="1">
    <location>
        <begin position="1"/>
        <end position="23"/>
    </location>
</feature>
<feature type="chain" id="PRO_5004535520" evidence="1">
    <location>
        <begin position="24"/>
        <end position="313"/>
    </location>
</feature>
<dbReference type="GO" id="GO:0071281">
    <property type="term" value="P:cellular response to iron ion"/>
    <property type="evidence" value="ECO:0007669"/>
    <property type="project" value="TreeGrafter"/>
</dbReference>
<dbReference type="HOGENOM" id="CLU_038034_2_5_12"/>
<feature type="domain" description="Fe/B12 periplasmic-binding" evidence="2">
    <location>
        <begin position="55"/>
        <end position="311"/>
    </location>
</feature>
<dbReference type="STRING" id="1291379.TPE_1145"/>
<dbReference type="InterPro" id="IPR050902">
    <property type="entry name" value="ABC_Transporter_SBP"/>
</dbReference>
<dbReference type="Gene3D" id="3.40.50.1980">
    <property type="entry name" value="Nitrogenase molybdenum iron protein domain"/>
    <property type="match status" value="2"/>
</dbReference>
<dbReference type="AlphaFoldDB" id="S5ZU07"/>
<dbReference type="PANTHER" id="PTHR30535:SF34">
    <property type="entry name" value="MOLYBDATE-BINDING PROTEIN MOLA"/>
    <property type="match status" value="1"/>
</dbReference>
<protein>
    <submittedName>
        <fullName evidence="3">Iron compound ABC transporter periplasmic iron compound-binding protein</fullName>
    </submittedName>
</protein>
<dbReference type="GeneID" id="301089761"/>
<evidence type="ECO:0000259" key="2">
    <source>
        <dbReference type="PROSITE" id="PS50983"/>
    </source>
</evidence>
<dbReference type="PATRIC" id="fig|1291379.3.peg.1140"/>
<dbReference type="EMBL" id="CP004120">
    <property type="protein sequence ID" value="AGT43640.1"/>
    <property type="molecule type" value="Genomic_DNA"/>
</dbReference>
<evidence type="ECO:0000313" key="4">
    <source>
        <dbReference type="Proteomes" id="UP000015620"/>
    </source>
</evidence>
<dbReference type="Proteomes" id="UP000015620">
    <property type="component" value="Chromosome"/>
</dbReference>
<dbReference type="PANTHER" id="PTHR30535">
    <property type="entry name" value="VITAMIN B12-BINDING PROTEIN"/>
    <property type="match status" value="1"/>
</dbReference>
<dbReference type="Pfam" id="PF01497">
    <property type="entry name" value="Peripla_BP_2"/>
    <property type="match status" value="1"/>
</dbReference>
<dbReference type="InterPro" id="IPR002491">
    <property type="entry name" value="ABC_transptr_periplasmic_BD"/>
</dbReference>
<proteinExistence type="predicted"/>